<dbReference type="Pfam" id="PF13419">
    <property type="entry name" value="HAD_2"/>
    <property type="match status" value="1"/>
</dbReference>
<accession>A0A2M7ILV8</accession>
<dbReference type="AlphaFoldDB" id="A0A2M7ILV8"/>
<reference evidence="2" key="1">
    <citation type="submission" date="2017-09" db="EMBL/GenBank/DDBJ databases">
        <title>Depth-based differentiation of microbial function through sediment-hosted aquifers and enrichment of novel symbionts in the deep terrestrial subsurface.</title>
        <authorList>
            <person name="Probst A.J."/>
            <person name="Ladd B."/>
            <person name="Jarett J.K."/>
            <person name="Geller-Mcgrath D.E."/>
            <person name="Sieber C.M.K."/>
            <person name="Emerson J.B."/>
            <person name="Anantharaman K."/>
            <person name="Thomas B.C."/>
            <person name="Malmstrom R."/>
            <person name="Stieglmeier M."/>
            <person name="Klingl A."/>
            <person name="Woyke T."/>
            <person name="Ryan C.M."/>
            <person name="Banfield J.F."/>
        </authorList>
    </citation>
    <scope>NUCLEOTIDE SEQUENCE [LARGE SCALE GENOMIC DNA]</scope>
</reference>
<name>A0A2M7ILV8_9BACT</name>
<dbReference type="Proteomes" id="UP000229931">
    <property type="component" value="Unassembled WGS sequence"/>
</dbReference>
<evidence type="ECO:0008006" key="3">
    <source>
        <dbReference type="Google" id="ProtNLM"/>
    </source>
</evidence>
<comment type="caution">
    <text evidence="1">The sequence shown here is derived from an EMBL/GenBank/DDBJ whole genome shotgun (WGS) entry which is preliminary data.</text>
</comment>
<dbReference type="InterPro" id="IPR036412">
    <property type="entry name" value="HAD-like_sf"/>
</dbReference>
<dbReference type="EMBL" id="PFHP01000033">
    <property type="protein sequence ID" value="PIW95781.1"/>
    <property type="molecule type" value="Genomic_DNA"/>
</dbReference>
<organism evidence="1 2">
    <name type="scientific">Candidatus Kuenenbacteria bacterium CG_4_8_14_3_um_filter_39_15</name>
    <dbReference type="NCBI Taxonomy" id="1974615"/>
    <lineage>
        <taxon>Bacteria</taxon>
        <taxon>Candidatus Kueneniibacteriota</taxon>
    </lineage>
</organism>
<protein>
    <recommendedName>
        <fullName evidence="3">HAD family hydrolase</fullName>
    </recommendedName>
</protein>
<evidence type="ECO:0000313" key="2">
    <source>
        <dbReference type="Proteomes" id="UP000229931"/>
    </source>
</evidence>
<feature type="non-terminal residue" evidence="1">
    <location>
        <position position="1"/>
    </location>
</feature>
<gene>
    <name evidence="1" type="ORF">COZ84_01690</name>
</gene>
<sequence>YINSATPQNDINAIIDRLSWRTYFKGVFGSPPETKLENIQQIINLENIIPQQTVIIGDGKSDWQSARQCKTKFIGIKGDYNQWPADIDFPILNDLTTLPEEIEKL</sequence>
<proteinExistence type="predicted"/>
<evidence type="ECO:0000313" key="1">
    <source>
        <dbReference type="EMBL" id="PIW95781.1"/>
    </source>
</evidence>
<dbReference type="InterPro" id="IPR023214">
    <property type="entry name" value="HAD_sf"/>
</dbReference>
<dbReference type="SUPFAM" id="SSF56784">
    <property type="entry name" value="HAD-like"/>
    <property type="match status" value="1"/>
</dbReference>
<dbReference type="InterPro" id="IPR041492">
    <property type="entry name" value="HAD_2"/>
</dbReference>
<dbReference type="Gene3D" id="3.40.50.1000">
    <property type="entry name" value="HAD superfamily/HAD-like"/>
    <property type="match status" value="1"/>
</dbReference>